<organism evidence="1 2">
    <name type="scientific">Vitrella brassicaformis (strain CCMP3155)</name>
    <dbReference type="NCBI Taxonomy" id="1169540"/>
    <lineage>
        <taxon>Eukaryota</taxon>
        <taxon>Sar</taxon>
        <taxon>Alveolata</taxon>
        <taxon>Colpodellida</taxon>
        <taxon>Vitrellaceae</taxon>
        <taxon>Vitrella</taxon>
    </lineage>
</organism>
<keyword evidence="2" id="KW-1185">Reference proteome</keyword>
<proteinExistence type="predicted"/>
<dbReference type="VEuPathDB" id="CryptoDB:Vbra_5373"/>
<name>A0A0G4ES17_VITBC</name>
<gene>
    <name evidence="1" type="ORF">Vbra_5373</name>
</gene>
<evidence type="ECO:0000313" key="2">
    <source>
        <dbReference type="Proteomes" id="UP000041254"/>
    </source>
</evidence>
<protein>
    <submittedName>
        <fullName evidence="1">Uncharacterized protein</fullName>
    </submittedName>
</protein>
<dbReference type="InParanoid" id="A0A0G4ES17"/>
<dbReference type="Proteomes" id="UP000041254">
    <property type="component" value="Unassembled WGS sequence"/>
</dbReference>
<sequence>MCHSRRLEWGGGGALLDIKKRAGICSAYKYYTPWELAVKYRKPEMIEIMKPYKPNCGPCCMMMFRIKDHFR</sequence>
<reference evidence="1 2" key="1">
    <citation type="submission" date="2014-11" db="EMBL/GenBank/DDBJ databases">
        <authorList>
            <person name="Zhu J."/>
            <person name="Qi W."/>
            <person name="Song R."/>
        </authorList>
    </citation>
    <scope>NUCLEOTIDE SEQUENCE [LARGE SCALE GENOMIC DNA]</scope>
</reference>
<dbReference type="EMBL" id="CDMY01000297">
    <property type="protein sequence ID" value="CEM00697.1"/>
    <property type="molecule type" value="Genomic_DNA"/>
</dbReference>
<accession>A0A0G4ES17</accession>
<dbReference type="AlphaFoldDB" id="A0A0G4ES17"/>
<evidence type="ECO:0000313" key="1">
    <source>
        <dbReference type="EMBL" id="CEM00697.1"/>
    </source>
</evidence>